<evidence type="ECO:0000256" key="10">
    <source>
        <dbReference type="RuleBase" id="RU003448"/>
    </source>
</evidence>
<dbReference type="Pfam" id="PF00696">
    <property type="entry name" value="AA_kinase"/>
    <property type="match status" value="1"/>
</dbReference>
<comment type="pathway">
    <text evidence="2 11">Amino-acid biosynthesis; L-lysine biosynthesis via DAP pathway; (S)-tetrahydrodipicolinate from L-aspartate: step 1/4.</text>
</comment>
<comment type="function">
    <text evidence="1">Catalyzes the phosphorylation of the beta-carboxyl group of aspartic acid with ATP to yield 4-phospho-L-aspartate, which is involved in the branched biosynthetic pathway leading to the biosynthesis of amino acids threonine, isoleucine and methionine.</text>
</comment>
<dbReference type="GO" id="GO:0004072">
    <property type="term" value="F:aspartate kinase activity"/>
    <property type="evidence" value="ECO:0007669"/>
    <property type="project" value="UniProtKB-EC"/>
</dbReference>
<evidence type="ECO:0000256" key="3">
    <source>
        <dbReference type="ARBA" id="ARBA00010122"/>
    </source>
</evidence>
<dbReference type="InterPro" id="IPR018042">
    <property type="entry name" value="Aspartate_kinase_CS"/>
</dbReference>
<organism evidence="14 15">
    <name type="scientific">Nicoliella lavandulae</name>
    <dbReference type="NCBI Taxonomy" id="3082954"/>
    <lineage>
        <taxon>Bacteria</taxon>
        <taxon>Bacillati</taxon>
        <taxon>Bacillota</taxon>
        <taxon>Bacilli</taxon>
        <taxon>Lactobacillales</taxon>
        <taxon>Lactobacillaceae</taxon>
        <taxon>Nicoliella</taxon>
    </lineage>
</organism>
<evidence type="ECO:0000259" key="12">
    <source>
        <dbReference type="Pfam" id="PF00696"/>
    </source>
</evidence>
<sequence>MIVAKFGGSSMADADQLKKVKAILNSDSNRQVAVVSAAGKGIHNPVKLTDQLIHIYDLIQAGKDFSNALNEVWQRLDAVVEALDLDFPIHEELSNISKQINQLSYAELVSRGEYLTAHLLASYLKWPMIDAADFLVINSGQIDYQASKQRLMNITKHIEHCVIPGFYGVNAAGKIELLPRGGGDTSGAVVSNLVNAACYENWTDTNGILAVDPRIVDQPTKVNILSYDELQELSYLGVKVFNEEAVQPVRMKQIPIRIMNTNRPELGGTFVVTDKNSVDYKPEVAGIAGKQDQVILTVKQYQLSSHVDSVIALIRLVNNFHLKSTYSLSGDSISFVLSGVDEQKDIQDLVNQINANVNPDNIHVTERIAKVAVVSEAFCNRPRLVGKMIELLEANSIPVQQVIQTSDDIKVVFGVANADYQRAIECLYHEFFRKANVRSMVAVNS</sequence>
<keyword evidence="8" id="KW-0220">Diaminopimelate biosynthesis</keyword>
<dbReference type="RefSeq" id="WP_339960907.1">
    <property type="nucleotide sequence ID" value="NZ_JAWMWH010000003.1"/>
</dbReference>
<dbReference type="SUPFAM" id="SSF55021">
    <property type="entry name" value="ACT-like"/>
    <property type="match status" value="1"/>
</dbReference>
<dbReference type="PANTHER" id="PTHR21499">
    <property type="entry name" value="ASPARTATE KINASE"/>
    <property type="match status" value="1"/>
</dbReference>
<protein>
    <recommendedName>
        <fullName evidence="10">Aspartokinase</fullName>
        <ecNumber evidence="10">2.7.2.4</ecNumber>
    </recommendedName>
</protein>
<dbReference type="NCBIfam" id="TIGR00657">
    <property type="entry name" value="asp_kinases"/>
    <property type="match status" value="1"/>
</dbReference>
<evidence type="ECO:0000256" key="8">
    <source>
        <dbReference type="ARBA" id="ARBA00022915"/>
    </source>
</evidence>
<evidence type="ECO:0000256" key="1">
    <source>
        <dbReference type="ARBA" id="ARBA00003121"/>
    </source>
</evidence>
<evidence type="ECO:0000256" key="4">
    <source>
        <dbReference type="ARBA" id="ARBA00022679"/>
    </source>
</evidence>
<keyword evidence="6 10" id="KW-0418">Kinase</keyword>
<dbReference type="PROSITE" id="PS00324">
    <property type="entry name" value="ASPARTOKINASE"/>
    <property type="match status" value="1"/>
</dbReference>
<evidence type="ECO:0000256" key="7">
    <source>
        <dbReference type="ARBA" id="ARBA00022840"/>
    </source>
</evidence>
<dbReference type="EC" id="2.7.2.4" evidence="10"/>
<comment type="caution">
    <text evidence="14">The sequence shown here is derived from an EMBL/GenBank/DDBJ whole genome shotgun (WGS) entry which is preliminary data.</text>
</comment>
<evidence type="ECO:0000256" key="2">
    <source>
        <dbReference type="ARBA" id="ARBA00004766"/>
    </source>
</evidence>
<dbReference type="Proteomes" id="UP001370590">
    <property type="component" value="Unassembled WGS sequence"/>
</dbReference>
<dbReference type="Pfam" id="PF22468">
    <property type="entry name" value="ACT_9"/>
    <property type="match status" value="1"/>
</dbReference>
<evidence type="ECO:0000256" key="5">
    <source>
        <dbReference type="ARBA" id="ARBA00022741"/>
    </source>
</evidence>
<dbReference type="InterPro" id="IPR045865">
    <property type="entry name" value="ACT-like_dom_sf"/>
</dbReference>
<keyword evidence="15" id="KW-1185">Reference proteome</keyword>
<evidence type="ECO:0000259" key="13">
    <source>
        <dbReference type="Pfam" id="PF22468"/>
    </source>
</evidence>
<feature type="domain" description="Aspartate/glutamate/uridylate kinase" evidence="12">
    <location>
        <begin position="1"/>
        <end position="260"/>
    </location>
</feature>
<evidence type="ECO:0000313" key="14">
    <source>
        <dbReference type="EMBL" id="MEJ6401059.1"/>
    </source>
</evidence>
<accession>A0ABU8SMF6</accession>
<dbReference type="EMBL" id="JAWMWH010000003">
    <property type="protein sequence ID" value="MEJ6401059.1"/>
    <property type="molecule type" value="Genomic_DNA"/>
</dbReference>
<evidence type="ECO:0000256" key="11">
    <source>
        <dbReference type="RuleBase" id="RU004249"/>
    </source>
</evidence>
<keyword evidence="5" id="KW-0547">Nucleotide-binding</keyword>
<dbReference type="InterPro" id="IPR054352">
    <property type="entry name" value="ACT_Aspartokinase"/>
</dbReference>
<name>A0ABU8SMF6_9LACO</name>
<comment type="pathway">
    <text evidence="11">Amino-acid biosynthesis; L-threonine biosynthesis; L-threonine from L-aspartate: step 1/5.</text>
</comment>
<comment type="catalytic activity">
    <reaction evidence="9 10">
        <text>L-aspartate + ATP = 4-phospho-L-aspartate + ADP</text>
        <dbReference type="Rhea" id="RHEA:23776"/>
        <dbReference type="ChEBI" id="CHEBI:29991"/>
        <dbReference type="ChEBI" id="CHEBI:30616"/>
        <dbReference type="ChEBI" id="CHEBI:57535"/>
        <dbReference type="ChEBI" id="CHEBI:456216"/>
        <dbReference type="EC" id="2.7.2.4"/>
    </reaction>
</comment>
<proteinExistence type="inferred from homology"/>
<comment type="similarity">
    <text evidence="3 10">Belongs to the aspartokinase family.</text>
</comment>
<comment type="pathway">
    <text evidence="11">Amino-acid biosynthesis; L-methionine biosynthesis via de novo pathway; L-homoserine from L-aspartate: step 1/3.</text>
</comment>
<dbReference type="InterPro" id="IPR036393">
    <property type="entry name" value="AceGlu_kinase-like_sf"/>
</dbReference>
<gene>
    <name evidence="14" type="ORF">R4146_07870</name>
</gene>
<dbReference type="CDD" id="cd04892">
    <property type="entry name" value="ACT_AK-like_2"/>
    <property type="match status" value="1"/>
</dbReference>
<keyword evidence="4 10" id="KW-0808">Transferase</keyword>
<dbReference type="SUPFAM" id="SSF53633">
    <property type="entry name" value="Carbamate kinase-like"/>
    <property type="match status" value="1"/>
</dbReference>
<dbReference type="Gene3D" id="3.40.1160.10">
    <property type="entry name" value="Acetylglutamate kinase-like"/>
    <property type="match status" value="1"/>
</dbReference>
<evidence type="ECO:0000256" key="6">
    <source>
        <dbReference type="ARBA" id="ARBA00022777"/>
    </source>
</evidence>
<dbReference type="InterPro" id="IPR001048">
    <property type="entry name" value="Asp/Glu/Uridylate_kinase"/>
</dbReference>
<keyword evidence="11" id="KW-0028">Amino-acid biosynthesis</keyword>
<evidence type="ECO:0000313" key="15">
    <source>
        <dbReference type="Proteomes" id="UP001370590"/>
    </source>
</evidence>
<evidence type="ECO:0000256" key="9">
    <source>
        <dbReference type="ARBA" id="ARBA00047872"/>
    </source>
</evidence>
<reference evidence="14 15" key="1">
    <citation type="submission" date="2023-10" db="EMBL/GenBank/DDBJ databases">
        <title>Nicoliella lavandulae sp. nov. isolated from Lavandula angustifolia flowers.</title>
        <authorList>
            <person name="Alcantara C."/>
            <person name="Zuniga M."/>
            <person name="Landete J.M."/>
            <person name="Monedero V."/>
        </authorList>
    </citation>
    <scope>NUCLEOTIDE SEQUENCE [LARGE SCALE GENOMIC DNA]</scope>
    <source>
        <strain evidence="14 15">Es01</strain>
    </source>
</reference>
<feature type="domain" description="Aspartokinase ACT" evidence="13">
    <location>
        <begin position="371"/>
        <end position="431"/>
    </location>
</feature>
<dbReference type="InterPro" id="IPR001341">
    <property type="entry name" value="Asp_kinase"/>
</dbReference>
<dbReference type="PANTHER" id="PTHR21499:SF67">
    <property type="entry name" value="ASPARTOKINASE 3"/>
    <property type="match status" value="1"/>
</dbReference>
<keyword evidence="7" id="KW-0067">ATP-binding</keyword>
<dbReference type="Gene3D" id="3.30.2130.10">
    <property type="entry name" value="VC0802-like"/>
    <property type="match status" value="1"/>
</dbReference>